<dbReference type="OrthoDB" id="2537650at2759"/>
<proteinExistence type="predicted"/>
<keyword evidence="3" id="KW-1185">Reference proteome</keyword>
<dbReference type="STRING" id="650164.K5UGA8"/>
<dbReference type="RefSeq" id="XP_007402936.1">
    <property type="nucleotide sequence ID" value="XM_007402874.1"/>
</dbReference>
<feature type="region of interest" description="Disordered" evidence="1">
    <location>
        <begin position="1"/>
        <end position="42"/>
    </location>
</feature>
<dbReference type="AlphaFoldDB" id="K5UGA8"/>
<organism evidence="2 3">
    <name type="scientific">Phanerochaete carnosa (strain HHB-10118-sp)</name>
    <name type="common">White-rot fungus</name>
    <name type="synonym">Peniophora carnosa</name>
    <dbReference type="NCBI Taxonomy" id="650164"/>
    <lineage>
        <taxon>Eukaryota</taxon>
        <taxon>Fungi</taxon>
        <taxon>Dikarya</taxon>
        <taxon>Basidiomycota</taxon>
        <taxon>Agaricomycotina</taxon>
        <taxon>Agaricomycetes</taxon>
        <taxon>Polyporales</taxon>
        <taxon>Phanerochaetaceae</taxon>
        <taxon>Phanerochaete</taxon>
    </lineage>
</organism>
<feature type="region of interest" description="Disordered" evidence="1">
    <location>
        <begin position="64"/>
        <end position="141"/>
    </location>
</feature>
<evidence type="ECO:0000313" key="2">
    <source>
        <dbReference type="EMBL" id="EKM48511.1"/>
    </source>
</evidence>
<gene>
    <name evidence="2" type="ORF">PHACADRAFT_33847</name>
</gene>
<dbReference type="HOGENOM" id="CLU_1074040_0_0_1"/>
<evidence type="ECO:0000313" key="3">
    <source>
        <dbReference type="Proteomes" id="UP000008370"/>
    </source>
</evidence>
<dbReference type="GeneID" id="18919857"/>
<protein>
    <submittedName>
        <fullName evidence="2">Uncharacterized protein</fullName>
    </submittedName>
</protein>
<feature type="region of interest" description="Disordered" evidence="1">
    <location>
        <begin position="183"/>
        <end position="209"/>
    </location>
</feature>
<accession>K5UGA8</accession>
<name>K5UGA8_PHACS</name>
<reference evidence="2 3" key="1">
    <citation type="journal article" date="2012" name="BMC Genomics">
        <title>Comparative genomics of the white-rot fungi, Phanerochaete carnosa and P. chrysosporium, to elucidate the genetic basis of the distinct wood types they colonize.</title>
        <authorList>
            <person name="Suzuki H."/>
            <person name="MacDonald J."/>
            <person name="Syed K."/>
            <person name="Salamov A."/>
            <person name="Hori C."/>
            <person name="Aerts A."/>
            <person name="Henrissat B."/>
            <person name="Wiebenga A."/>
            <person name="vanKuyk P.A."/>
            <person name="Barry K."/>
            <person name="Lindquist E."/>
            <person name="LaButti K."/>
            <person name="Lapidus A."/>
            <person name="Lucas S."/>
            <person name="Coutinho P."/>
            <person name="Gong Y."/>
            <person name="Samejima M."/>
            <person name="Mahadevan R."/>
            <person name="Abou-Zaid M."/>
            <person name="de Vries R.P."/>
            <person name="Igarashi K."/>
            <person name="Yadav J.S."/>
            <person name="Grigoriev I.V."/>
            <person name="Master E.R."/>
        </authorList>
    </citation>
    <scope>NUCLEOTIDE SEQUENCE [LARGE SCALE GENOMIC DNA]</scope>
    <source>
        <strain evidence="2 3">HHB-10118-sp</strain>
    </source>
</reference>
<dbReference type="KEGG" id="pco:PHACADRAFT_33847"/>
<sequence length="259" mass="28037">MTSVLPKSWLAPRTNEATRPPESSKPATLPVPSYDDPAKVSPNSAWLGAERAVTAALSTPHDAVLAELQGRTPKVGSSQLSGPAVMSSASPERAQDAGASPTQTSPLTEASPEPVYDPFSGGLAYVLPPRTPPDGDAGEFGQSTDELWAQLSRIRELQSEIAGMHVQMEGMGAADGRVLRKAHARTPTDNVHSGEWPDPAEEEEDRKRERDTQFANLTQAFEGRHASIDNIMNKVGALIVDADFRLNHPYFSWTTYRRP</sequence>
<dbReference type="EMBL" id="JH930981">
    <property type="protein sequence ID" value="EKM48511.1"/>
    <property type="molecule type" value="Genomic_DNA"/>
</dbReference>
<dbReference type="Proteomes" id="UP000008370">
    <property type="component" value="Unassembled WGS sequence"/>
</dbReference>
<evidence type="ECO:0000256" key="1">
    <source>
        <dbReference type="SAM" id="MobiDB-lite"/>
    </source>
</evidence>
<dbReference type="InParanoid" id="K5UGA8"/>